<accession>A0AB40CV34</accession>
<keyword evidence="2" id="KW-1185">Reference proteome</keyword>
<sequence length="124" mass="13673">MDFPHYLLPFFDSLGGAVLLYELRFLNTTQCSATARLNALNCFDAKSAQELTRTVKDFPSRTGNDGWTCFSMDSPCDCLAYYMYFLLSLEALATPAWVAMLEKALDLAGTESSKALGKALDSLC</sequence>
<dbReference type="PANTHER" id="PTHR35299:SF3">
    <property type="entry name" value="RUBISCO ACCUMULATION FACTOR 1.2, CHLOROPLASTIC"/>
    <property type="match status" value="1"/>
</dbReference>
<dbReference type="Proteomes" id="UP001515500">
    <property type="component" value="Chromosome 17"/>
</dbReference>
<feature type="domain" description="Rubisco accumulation factor 1 alpha-helical" evidence="1">
    <location>
        <begin position="15"/>
        <end position="115"/>
    </location>
</feature>
<reference evidence="3" key="1">
    <citation type="submission" date="2025-08" db="UniProtKB">
        <authorList>
            <consortium name="RefSeq"/>
        </authorList>
    </citation>
    <scope>IDENTIFICATION</scope>
</reference>
<organism evidence="2 3">
    <name type="scientific">Dioscorea cayennensis subsp. rotundata</name>
    <name type="common">White Guinea yam</name>
    <name type="synonym">Dioscorea rotundata</name>
    <dbReference type="NCBI Taxonomy" id="55577"/>
    <lineage>
        <taxon>Eukaryota</taxon>
        <taxon>Viridiplantae</taxon>
        <taxon>Streptophyta</taxon>
        <taxon>Embryophyta</taxon>
        <taxon>Tracheophyta</taxon>
        <taxon>Spermatophyta</taxon>
        <taxon>Magnoliopsida</taxon>
        <taxon>Liliopsida</taxon>
        <taxon>Dioscoreales</taxon>
        <taxon>Dioscoreaceae</taxon>
        <taxon>Dioscorea</taxon>
    </lineage>
</organism>
<dbReference type="InterPro" id="IPR037494">
    <property type="entry name" value="RAF1"/>
</dbReference>
<dbReference type="RefSeq" id="XP_039143962.1">
    <property type="nucleotide sequence ID" value="XM_039288028.1"/>
</dbReference>
<name>A0AB40CV34_DIOCR</name>
<dbReference type="InterPro" id="IPR041358">
    <property type="entry name" value="Raf1_N"/>
</dbReference>
<dbReference type="GO" id="GO:0009507">
    <property type="term" value="C:chloroplast"/>
    <property type="evidence" value="ECO:0007669"/>
    <property type="project" value="TreeGrafter"/>
</dbReference>
<dbReference type="GeneID" id="120281103"/>
<proteinExistence type="predicted"/>
<dbReference type="PANTHER" id="PTHR35299">
    <property type="entry name" value="RUBISCO ACCUMULATION FACTOR 1"/>
    <property type="match status" value="1"/>
</dbReference>
<gene>
    <name evidence="3" type="primary">LOC120281103</name>
</gene>
<dbReference type="Pfam" id="PF18578">
    <property type="entry name" value="Raf1_N"/>
    <property type="match status" value="1"/>
</dbReference>
<protein>
    <submittedName>
        <fullName evidence="3">Rubisco accumulation factor 1, chloroplastic-like</fullName>
    </submittedName>
</protein>
<dbReference type="AlphaFoldDB" id="A0AB40CV34"/>
<evidence type="ECO:0000313" key="3">
    <source>
        <dbReference type="RefSeq" id="XP_039143962.1"/>
    </source>
</evidence>
<evidence type="ECO:0000313" key="2">
    <source>
        <dbReference type="Proteomes" id="UP001515500"/>
    </source>
</evidence>
<evidence type="ECO:0000259" key="1">
    <source>
        <dbReference type="Pfam" id="PF18578"/>
    </source>
</evidence>